<dbReference type="Gene3D" id="3.30.200.20">
    <property type="entry name" value="Phosphorylase Kinase, domain 1"/>
    <property type="match status" value="1"/>
</dbReference>
<feature type="region of interest" description="Disordered" evidence="7">
    <location>
        <begin position="1022"/>
        <end position="1079"/>
    </location>
</feature>
<dbReference type="InterPro" id="IPR000719">
    <property type="entry name" value="Prot_kinase_dom"/>
</dbReference>
<feature type="compositionally biased region" description="Pro residues" evidence="7">
    <location>
        <begin position="386"/>
        <end position="400"/>
    </location>
</feature>
<dbReference type="OrthoDB" id="5809444at2759"/>
<comment type="caution">
    <text evidence="10">The sequence shown here is derived from an EMBL/GenBank/DDBJ whole genome shotgun (WGS) entry which is preliminary data.</text>
</comment>
<dbReference type="InterPro" id="IPR008271">
    <property type="entry name" value="Ser/Thr_kinase_AS"/>
</dbReference>
<dbReference type="AlphaFoldDB" id="A0A835T4P6"/>
<evidence type="ECO:0000256" key="6">
    <source>
        <dbReference type="PROSITE-ProRule" id="PRU10141"/>
    </source>
</evidence>
<dbReference type="GO" id="GO:0005524">
    <property type="term" value="F:ATP binding"/>
    <property type="evidence" value="ECO:0007669"/>
    <property type="project" value="UniProtKB-UniRule"/>
</dbReference>
<keyword evidence="1" id="KW-0723">Serine/threonine-protein kinase</keyword>
<evidence type="ECO:0000256" key="8">
    <source>
        <dbReference type="SAM" id="Phobius"/>
    </source>
</evidence>
<dbReference type="Gene3D" id="1.10.510.10">
    <property type="entry name" value="Transferase(Phosphotransferase) domain 1"/>
    <property type="match status" value="1"/>
</dbReference>
<dbReference type="SUPFAM" id="SSF56112">
    <property type="entry name" value="Protein kinase-like (PK-like)"/>
    <property type="match status" value="1"/>
</dbReference>
<evidence type="ECO:0000256" key="5">
    <source>
        <dbReference type="ARBA" id="ARBA00022840"/>
    </source>
</evidence>
<proteinExistence type="predicted"/>
<evidence type="ECO:0000313" key="11">
    <source>
        <dbReference type="Proteomes" id="UP000650467"/>
    </source>
</evidence>
<evidence type="ECO:0000256" key="1">
    <source>
        <dbReference type="ARBA" id="ARBA00022527"/>
    </source>
</evidence>
<reference evidence="10" key="1">
    <citation type="journal article" date="2020" name="bioRxiv">
        <title>Comparative genomics of Chlamydomonas.</title>
        <authorList>
            <person name="Craig R.J."/>
            <person name="Hasan A.R."/>
            <person name="Ness R.W."/>
            <person name="Keightley P.D."/>
        </authorList>
    </citation>
    <scope>NUCLEOTIDE SEQUENCE</scope>
    <source>
        <strain evidence="10">SAG 7.73</strain>
    </source>
</reference>
<dbReference type="PROSITE" id="PS00108">
    <property type="entry name" value="PROTEIN_KINASE_ST"/>
    <property type="match status" value="1"/>
</dbReference>
<keyword evidence="11" id="KW-1185">Reference proteome</keyword>
<dbReference type="InterPro" id="IPR051681">
    <property type="entry name" value="Ser/Thr_Kinases-Pseudokinases"/>
</dbReference>
<dbReference type="InterPro" id="IPR011009">
    <property type="entry name" value="Kinase-like_dom_sf"/>
</dbReference>
<feature type="region of interest" description="Disordered" evidence="7">
    <location>
        <begin position="545"/>
        <end position="604"/>
    </location>
</feature>
<keyword evidence="4" id="KW-0418">Kinase</keyword>
<keyword evidence="2" id="KW-0808">Transferase</keyword>
<gene>
    <name evidence="10" type="ORF">HXX76_008147</name>
</gene>
<evidence type="ECO:0000259" key="9">
    <source>
        <dbReference type="PROSITE" id="PS50011"/>
    </source>
</evidence>
<organism evidence="10 11">
    <name type="scientific">Chlamydomonas incerta</name>
    <dbReference type="NCBI Taxonomy" id="51695"/>
    <lineage>
        <taxon>Eukaryota</taxon>
        <taxon>Viridiplantae</taxon>
        <taxon>Chlorophyta</taxon>
        <taxon>core chlorophytes</taxon>
        <taxon>Chlorophyceae</taxon>
        <taxon>CS clade</taxon>
        <taxon>Chlamydomonadales</taxon>
        <taxon>Chlamydomonadaceae</taxon>
        <taxon>Chlamydomonas</taxon>
    </lineage>
</organism>
<protein>
    <recommendedName>
        <fullName evidence="9">Protein kinase domain-containing protein</fullName>
    </recommendedName>
</protein>
<dbReference type="Pfam" id="PF07714">
    <property type="entry name" value="PK_Tyr_Ser-Thr"/>
    <property type="match status" value="1"/>
</dbReference>
<dbReference type="PANTHER" id="PTHR44329">
    <property type="entry name" value="SERINE/THREONINE-PROTEIN KINASE TNNI3K-RELATED"/>
    <property type="match status" value="1"/>
</dbReference>
<accession>A0A835T4P6</accession>
<dbReference type="Proteomes" id="UP000650467">
    <property type="component" value="Unassembled WGS sequence"/>
</dbReference>
<feature type="region of interest" description="Disordered" evidence="7">
    <location>
        <begin position="386"/>
        <end position="407"/>
    </location>
</feature>
<evidence type="ECO:0000256" key="3">
    <source>
        <dbReference type="ARBA" id="ARBA00022741"/>
    </source>
</evidence>
<feature type="compositionally biased region" description="Low complexity" evidence="7">
    <location>
        <begin position="1037"/>
        <end position="1062"/>
    </location>
</feature>
<feature type="domain" description="Protein kinase" evidence="9">
    <location>
        <begin position="739"/>
        <end position="1012"/>
    </location>
</feature>
<dbReference type="SMART" id="SM00220">
    <property type="entry name" value="S_TKc"/>
    <property type="match status" value="1"/>
</dbReference>
<dbReference type="PROSITE" id="PS50011">
    <property type="entry name" value="PROTEIN_KINASE_DOM"/>
    <property type="match status" value="1"/>
</dbReference>
<dbReference type="EMBL" id="JAEHOC010000018">
    <property type="protein sequence ID" value="KAG2433789.1"/>
    <property type="molecule type" value="Genomic_DNA"/>
</dbReference>
<keyword evidence="3 6" id="KW-0547">Nucleotide-binding</keyword>
<evidence type="ECO:0000256" key="2">
    <source>
        <dbReference type="ARBA" id="ARBA00022679"/>
    </source>
</evidence>
<dbReference type="GO" id="GO:0004674">
    <property type="term" value="F:protein serine/threonine kinase activity"/>
    <property type="evidence" value="ECO:0007669"/>
    <property type="project" value="UniProtKB-KW"/>
</dbReference>
<dbReference type="InterPro" id="IPR001245">
    <property type="entry name" value="Ser-Thr/Tyr_kinase_cat_dom"/>
</dbReference>
<evidence type="ECO:0000256" key="4">
    <source>
        <dbReference type="ARBA" id="ARBA00022777"/>
    </source>
</evidence>
<evidence type="ECO:0000313" key="10">
    <source>
        <dbReference type="EMBL" id="KAG2433789.1"/>
    </source>
</evidence>
<keyword evidence="8" id="KW-1133">Transmembrane helix</keyword>
<evidence type="ECO:0000256" key="7">
    <source>
        <dbReference type="SAM" id="MobiDB-lite"/>
    </source>
</evidence>
<feature type="binding site" evidence="6">
    <location>
        <position position="766"/>
    </location>
    <ligand>
        <name>ATP</name>
        <dbReference type="ChEBI" id="CHEBI:30616"/>
    </ligand>
</feature>
<keyword evidence="8" id="KW-0812">Transmembrane</keyword>
<dbReference type="PROSITE" id="PS00107">
    <property type="entry name" value="PROTEIN_KINASE_ATP"/>
    <property type="match status" value="1"/>
</dbReference>
<feature type="region of interest" description="Disordered" evidence="7">
    <location>
        <begin position="481"/>
        <end position="517"/>
    </location>
</feature>
<sequence>MLQRGIGLLVPSDPGSGPSLVLQTVGAVVGVPADALAYLNAWWGFLITRAPSYPGTQVARMAEAAPAGCSPDPTAPAFTRCWTMRATVDDAVLDVMVQLAASGAEQPDFVPKHFTLHMLGVDLMYGSPMDRTGAADMMSSDGASVNVTSGPQMAQALADPSVTTIIVLTAVLNITNADYDSWSPMPVRVDRNVTITAPDGSWPVLVFNAVKKVVIGDFVTVLLRGVVAKPAFNQIMLRYPQVSLFAQSSPRSRARLVLQDAAIWLDYGLDGAYGVVWMASLPRPTDSPGLQVINGDYAHNPGTCVNDSSVPPRQRCWAGSGTFVDVIVPAIDVDRYSGVTYPLYYTGSLFNTSYFFSKVLPEECLKQSVPVDCYIMLEAAARPAAAGPPPAPLPGPPPTGAPSLQQEAAASSSSMPIIVGAVVGGVGLLFLLAGAAFFWAGAHRRREAAPAADAKGCDARGWSNALHSFLSSTTTLTPTIAAATPTQPSSRISSSRAGAGPSGSSGASPSGATAATAASSTTGALGLTEGRPIGIAAPSSAGLPWSTAGASSGAGTRGASGVNTPLGVGSSGLSNNLRPGLSPAGGRSPEFSQTATASPAALVPGSAARSSPLVLQQDSSDAVIHSTPFRHDLDIGVQIKDDGASAGEPDKTPWEGSRVAYNSTGTTGTGFGRTVPVFAVLGSAAGSSVKAAAPGHPNGSVGGGARARAAAAAADTPAGSAGGGSSDSPAASASSTVVQLLPTVLGKGAFGRVVEGLYHGQLVAVKLLLTAVDASAGTKDEHTLSFVQEIECLGRCEHPNIIKLMAACVLPPQMALVMERMEGSLERLVFGGRRPAGGQAQPSLLPLPKLLHIAIQIAQGIAYLHPTIVHRDLKPANVLINGGDGDFPVVKLSDFGLARMRMFTLPTQNIECGTPSFMAPELFDVSNDVVSHRADMYSFAVVLWVMLTGQQPWKEWNLVAIAYNVSRGIRLPLDGIDPQRCPPKMKRLITACWDADPQRRPAAAEALKELLLIQEQIAMAGATSSSSDPASAPPVAPEAASAAAPAPGDAAGLEAVAASSAGTEIAPSEVPQAGAFATP</sequence>
<keyword evidence="5 6" id="KW-0067">ATP-binding</keyword>
<name>A0A835T4P6_CHLIN</name>
<keyword evidence="8" id="KW-0472">Membrane</keyword>
<feature type="compositionally biased region" description="Low complexity" evidence="7">
    <location>
        <begin position="546"/>
        <end position="561"/>
    </location>
</feature>
<dbReference type="PANTHER" id="PTHR44329:SF214">
    <property type="entry name" value="PROTEIN KINASE DOMAIN-CONTAINING PROTEIN"/>
    <property type="match status" value="1"/>
</dbReference>
<dbReference type="InterPro" id="IPR017441">
    <property type="entry name" value="Protein_kinase_ATP_BS"/>
</dbReference>
<feature type="transmembrane region" description="Helical" evidence="8">
    <location>
        <begin position="417"/>
        <end position="440"/>
    </location>
</feature>